<sequence length="212" mass="24069">MKLNKRGGAYLSSKRKRALDLMGGALGVGVFFPVFCGLYAFRRLQNEPVFFMQERIGLGGKAFICPKFRSMTVGADGILQDYLKENEEARAEWNETQKLKDDPRIDSFGLFIRKTSLDELPQFFVVISGAMSLVGPRPVTDCELIKYKRSVRAYRSCRPGLTGIWQVSGRNDVSYQRRVAMDRYYSMNASAGLDLYILLKTVFIILTRKGAY</sequence>
<dbReference type="OrthoDB" id="9808602at2"/>
<dbReference type="PANTHER" id="PTHR30576">
    <property type="entry name" value="COLANIC BIOSYNTHESIS UDP-GLUCOSE LIPID CARRIER TRANSFERASE"/>
    <property type="match status" value="1"/>
</dbReference>
<keyword evidence="5 8" id="KW-0812">Transmembrane</keyword>
<dbReference type="EMBL" id="QEQK01000022">
    <property type="protein sequence ID" value="PWN54581.1"/>
    <property type="molecule type" value="Genomic_DNA"/>
</dbReference>
<evidence type="ECO:0000256" key="5">
    <source>
        <dbReference type="ARBA" id="ARBA00022692"/>
    </source>
</evidence>
<gene>
    <name evidence="10" type="ORF">DEH80_16605</name>
</gene>
<name>A0A383XPM7_9GAMM</name>
<dbReference type="PANTHER" id="PTHR30576:SF4">
    <property type="entry name" value="UNDECAPRENYL-PHOSPHATE GALACTOSE PHOSPHOTRANSFERASE"/>
    <property type="match status" value="1"/>
</dbReference>
<dbReference type="Proteomes" id="UP000251800">
    <property type="component" value="Unassembled WGS sequence"/>
</dbReference>
<protein>
    <recommendedName>
        <fullName evidence="9">Bacterial sugar transferase domain-containing protein</fullName>
    </recommendedName>
</protein>
<dbReference type="AlphaFoldDB" id="A0A383XPM7"/>
<comment type="subcellular location">
    <subcellularLocation>
        <location evidence="1">Cell membrane</location>
    </subcellularLocation>
</comment>
<evidence type="ECO:0000256" key="6">
    <source>
        <dbReference type="ARBA" id="ARBA00022989"/>
    </source>
</evidence>
<evidence type="ECO:0000256" key="7">
    <source>
        <dbReference type="ARBA" id="ARBA00023136"/>
    </source>
</evidence>
<evidence type="ECO:0000256" key="1">
    <source>
        <dbReference type="ARBA" id="ARBA00004236"/>
    </source>
</evidence>
<evidence type="ECO:0000259" key="9">
    <source>
        <dbReference type="Pfam" id="PF02397"/>
    </source>
</evidence>
<comment type="caution">
    <text evidence="10">The sequence shown here is derived from an EMBL/GenBank/DDBJ whole genome shotgun (WGS) entry which is preliminary data.</text>
</comment>
<accession>A0A383XPM7</accession>
<feature type="transmembrane region" description="Helical" evidence="8">
    <location>
        <begin position="21"/>
        <end position="41"/>
    </location>
</feature>
<evidence type="ECO:0000256" key="2">
    <source>
        <dbReference type="ARBA" id="ARBA00006464"/>
    </source>
</evidence>
<evidence type="ECO:0000256" key="3">
    <source>
        <dbReference type="ARBA" id="ARBA00022475"/>
    </source>
</evidence>
<keyword evidence="11" id="KW-1185">Reference proteome</keyword>
<evidence type="ECO:0000256" key="8">
    <source>
        <dbReference type="SAM" id="Phobius"/>
    </source>
</evidence>
<evidence type="ECO:0000313" key="10">
    <source>
        <dbReference type="EMBL" id="PWN54581.1"/>
    </source>
</evidence>
<proteinExistence type="inferred from homology"/>
<evidence type="ECO:0000256" key="4">
    <source>
        <dbReference type="ARBA" id="ARBA00022679"/>
    </source>
</evidence>
<keyword evidence="3" id="KW-1003">Cell membrane</keyword>
<dbReference type="RefSeq" id="WP_109721648.1">
    <property type="nucleotide sequence ID" value="NZ_QEQK01000022.1"/>
</dbReference>
<organism evidence="10 11">
    <name type="scientific">Abyssibacter profundi</name>
    <dbReference type="NCBI Taxonomy" id="2182787"/>
    <lineage>
        <taxon>Bacteria</taxon>
        <taxon>Pseudomonadati</taxon>
        <taxon>Pseudomonadota</taxon>
        <taxon>Gammaproteobacteria</taxon>
        <taxon>Chromatiales</taxon>
        <taxon>Oceanococcaceae</taxon>
        <taxon>Abyssibacter</taxon>
    </lineage>
</organism>
<dbReference type="Pfam" id="PF02397">
    <property type="entry name" value="Bac_transf"/>
    <property type="match status" value="1"/>
</dbReference>
<keyword evidence="7 8" id="KW-0472">Membrane</keyword>
<keyword evidence="4" id="KW-0808">Transferase</keyword>
<feature type="domain" description="Bacterial sugar transferase" evidence="9">
    <location>
        <begin position="16"/>
        <end position="206"/>
    </location>
</feature>
<reference evidence="10 11" key="1">
    <citation type="submission" date="2018-05" db="EMBL/GenBank/DDBJ databases">
        <title>Abyssibacter profundi OUC007T gen. nov., sp. nov, a marine bacterium isolated from seawater of the Mariana Trench.</title>
        <authorList>
            <person name="Zhou S."/>
        </authorList>
    </citation>
    <scope>NUCLEOTIDE SEQUENCE [LARGE SCALE GENOMIC DNA]</scope>
    <source>
        <strain evidence="10 11">OUC007</strain>
    </source>
</reference>
<dbReference type="GO" id="GO:0005886">
    <property type="term" value="C:plasma membrane"/>
    <property type="evidence" value="ECO:0007669"/>
    <property type="project" value="UniProtKB-SubCell"/>
</dbReference>
<dbReference type="GO" id="GO:0016780">
    <property type="term" value="F:phosphotransferase activity, for other substituted phosphate groups"/>
    <property type="evidence" value="ECO:0007669"/>
    <property type="project" value="TreeGrafter"/>
</dbReference>
<evidence type="ECO:0000313" key="11">
    <source>
        <dbReference type="Proteomes" id="UP000251800"/>
    </source>
</evidence>
<dbReference type="InterPro" id="IPR003362">
    <property type="entry name" value="Bact_transf"/>
</dbReference>
<comment type="similarity">
    <text evidence="2">Belongs to the bacterial sugar transferase family.</text>
</comment>
<keyword evidence="6 8" id="KW-1133">Transmembrane helix</keyword>